<protein>
    <submittedName>
        <fullName evidence="1">12166_t:CDS:1</fullName>
    </submittedName>
</protein>
<evidence type="ECO:0000313" key="2">
    <source>
        <dbReference type="Proteomes" id="UP000789396"/>
    </source>
</evidence>
<proteinExistence type="predicted"/>
<dbReference type="Proteomes" id="UP000789396">
    <property type="component" value="Unassembled WGS sequence"/>
</dbReference>
<dbReference type="EMBL" id="CAJVPZ010074867">
    <property type="protein sequence ID" value="CAG8803437.1"/>
    <property type="molecule type" value="Genomic_DNA"/>
</dbReference>
<sequence>RDAQKMAIVSKRQATRDEPSYARFNLRRNTFVKIKNQEPTQN</sequence>
<keyword evidence="2" id="KW-1185">Reference proteome</keyword>
<reference evidence="1" key="1">
    <citation type="submission" date="2021-06" db="EMBL/GenBank/DDBJ databases">
        <authorList>
            <person name="Kallberg Y."/>
            <person name="Tangrot J."/>
            <person name="Rosling A."/>
        </authorList>
    </citation>
    <scope>NUCLEOTIDE SEQUENCE</scope>
    <source>
        <strain evidence="1">IN212</strain>
    </source>
</reference>
<accession>A0A9N9K0V6</accession>
<evidence type="ECO:0000313" key="1">
    <source>
        <dbReference type="EMBL" id="CAG8803437.1"/>
    </source>
</evidence>
<gene>
    <name evidence="1" type="ORF">RFULGI_LOCUS17973</name>
</gene>
<name>A0A9N9K0V6_9GLOM</name>
<feature type="non-terminal residue" evidence="1">
    <location>
        <position position="42"/>
    </location>
</feature>
<feature type="non-terminal residue" evidence="1">
    <location>
        <position position="1"/>
    </location>
</feature>
<dbReference type="AlphaFoldDB" id="A0A9N9K0V6"/>
<comment type="caution">
    <text evidence="1">The sequence shown here is derived from an EMBL/GenBank/DDBJ whole genome shotgun (WGS) entry which is preliminary data.</text>
</comment>
<organism evidence="1 2">
    <name type="scientific">Racocetra fulgida</name>
    <dbReference type="NCBI Taxonomy" id="60492"/>
    <lineage>
        <taxon>Eukaryota</taxon>
        <taxon>Fungi</taxon>
        <taxon>Fungi incertae sedis</taxon>
        <taxon>Mucoromycota</taxon>
        <taxon>Glomeromycotina</taxon>
        <taxon>Glomeromycetes</taxon>
        <taxon>Diversisporales</taxon>
        <taxon>Gigasporaceae</taxon>
        <taxon>Racocetra</taxon>
    </lineage>
</organism>